<name>A0A6J5PNY3_9CAUD</name>
<feature type="domain" description="Calcineurin-like phosphoesterase" evidence="1">
    <location>
        <begin position="98"/>
        <end position="243"/>
    </location>
</feature>
<gene>
    <name evidence="2" type="ORF">UFOVP950_14</name>
</gene>
<organism evidence="2">
    <name type="scientific">uncultured Caudovirales phage</name>
    <dbReference type="NCBI Taxonomy" id="2100421"/>
    <lineage>
        <taxon>Viruses</taxon>
        <taxon>Duplodnaviria</taxon>
        <taxon>Heunggongvirae</taxon>
        <taxon>Uroviricota</taxon>
        <taxon>Caudoviricetes</taxon>
        <taxon>Peduoviridae</taxon>
        <taxon>Maltschvirus</taxon>
        <taxon>Maltschvirus maltsch</taxon>
    </lineage>
</organism>
<dbReference type="InterPro" id="IPR004843">
    <property type="entry name" value="Calcineurin-like_PHP"/>
</dbReference>
<dbReference type="Pfam" id="PF00149">
    <property type="entry name" value="Metallophos"/>
    <property type="match status" value="1"/>
</dbReference>
<sequence length="332" mass="38750">MKKHEIIREYLKRFPDHADLTMAKKLFADHPLVWTNVETVRSAIRSIKGKKPKQPGHGEYLDKSLYVAKTFNYNPYKLPDSEEKIRDPYILPVADNNILLISDLHIPYHNIQAITLALDYGKEQKVNTIIINGDLMDFYQISRFEKHPGKRSIKFEFDSTKAFLVILRDAFPDARIYWLKGNHDVRYEHWLMSKAPEVFDDPYYQLEERLKLNEQRIYLIGDKILVKAGKLHIHHGHLFFRGFMAPVNSARGLYLKTKQSTICGHVHKIAEHTETNLEAEVTTTWTTGCLCELSPDYAPFANNYSHGFAHIKVNEDRDYSVKNFRIYKGKIL</sequence>
<dbReference type="InterPro" id="IPR029052">
    <property type="entry name" value="Metallo-depent_PP-like"/>
</dbReference>
<dbReference type="CDD" id="cd00838">
    <property type="entry name" value="MPP_superfamily"/>
    <property type="match status" value="1"/>
</dbReference>
<evidence type="ECO:0000313" key="2">
    <source>
        <dbReference type="EMBL" id="CAB4172892.1"/>
    </source>
</evidence>
<dbReference type="GO" id="GO:0016787">
    <property type="term" value="F:hydrolase activity"/>
    <property type="evidence" value="ECO:0007669"/>
    <property type="project" value="InterPro"/>
</dbReference>
<proteinExistence type="predicted"/>
<protein>
    <submittedName>
        <fullName evidence="2">MPP_superfamily domain containing protein</fullName>
    </submittedName>
</protein>
<reference evidence="2" key="1">
    <citation type="submission" date="2020-05" db="EMBL/GenBank/DDBJ databases">
        <authorList>
            <person name="Chiriac C."/>
            <person name="Salcher M."/>
            <person name="Ghai R."/>
            <person name="Kavagutti S V."/>
        </authorList>
    </citation>
    <scope>NUCLEOTIDE SEQUENCE</scope>
</reference>
<evidence type="ECO:0000259" key="1">
    <source>
        <dbReference type="Pfam" id="PF00149"/>
    </source>
</evidence>
<dbReference type="Gene3D" id="3.60.21.10">
    <property type="match status" value="1"/>
</dbReference>
<accession>A0A6J5PNY3</accession>
<dbReference type="EMBL" id="LR796894">
    <property type="protein sequence ID" value="CAB4172892.1"/>
    <property type="molecule type" value="Genomic_DNA"/>
</dbReference>
<dbReference type="SUPFAM" id="SSF56300">
    <property type="entry name" value="Metallo-dependent phosphatases"/>
    <property type="match status" value="1"/>
</dbReference>